<organism evidence="11 12">
    <name type="scientific">Paraphotobacterium marinum</name>
    <dbReference type="NCBI Taxonomy" id="1755811"/>
    <lineage>
        <taxon>Bacteria</taxon>
        <taxon>Pseudomonadati</taxon>
        <taxon>Pseudomonadota</taxon>
        <taxon>Gammaproteobacteria</taxon>
        <taxon>Vibrionales</taxon>
        <taxon>Vibrionaceae</taxon>
        <taxon>Paraphotobacterium</taxon>
    </lineage>
</organism>
<evidence type="ECO:0000256" key="5">
    <source>
        <dbReference type="ARBA" id="ARBA00022694"/>
    </source>
</evidence>
<dbReference type="AlphaFoldDB" id="A0A220VDF3"/>
<keyword evidence="11" id="KW-0808">Transferase</keyword>
<evidence type="ECO:0000256" key="1">
    <source>
        <dbReference type="ARBA" id="ARBA00004496"/>
    </source>
</evidence>
<dbReference type="Gene3D" id="3.40.50.300">
    <property type="entry name" value="P-loop containing nucleotide triphosphate hydrolases"/>
    <property type="match status" value="1"/>
</dbReference>
<proteinExistence type="inferred from homology"/>
<keyword evidence="7" id="KW-0547">Nucleotide-binding</keyword>
<evidence type="ECO:0000256" key="8">
    <source>
        <dbReference type="ARBA" id="ARBA00022840"/>
    </source>
</evidence>
<dbReference type="EMBL" id="CP022355">
    <property type="protein sequence ID" value="ASK78256.1"/>
    <property type="molecule type" value="Genomic_DNA"/>
</dbReference>
<dbReference type="SUPFAM" id="SSF52540">
    <property type="entry name" value="P-loop containing nucleoside triphosphate hydrolases"/>
    <property type="match status" value="1"/>
</dbReference>
<evidence type="ECO:0000256" key="3">
    <source>
        <dbReference type="ARBA" id="ARBA00019010"/>
    </source>
</evidence>
<accession>A0A220VDF3</accession>
<dbReference type="GO" id="GO:0005524">
    <property type="term" value="F:ATP binding"/>
    <property type="evidence" value="ECO:0007669"/>
    <property type="project" value="UniProtKB-KW"/>
</dbReference>
<evidence type="ECO:0000313" key="11">
    <source>
        <dbReference type="EMBL" id="ASK78256.1"/>
    </source>
</evidence>
<name>A0A220VDF3_9GAMM</name>
<dbReference type="GO" id="GO:0005737">
    <property type="term" value="C:cytoplasm"/>
    <property type="evidence" value="ECO:0007669"/>
    <property type="project" value="UniProtKB-SubCell"/>
</dbReference>
<comment type="subcellular location">
    <subcellularLocation>
        <location evidence="1">Cytoplasm</location>
    </subcellularLocation>
</comment>
<dbReference type="GO" id="GO:0002949">
    <property type="term" value="P:tRNA threonylcarbamoyladenosine modification"/>
    <property type="evidence" value="ECO:0007669"/>
    <property type="project" value="InterPro"/>
</dbReference>
<keyword evidence="5" id="KW-0819">tRNA processing</keyword>
<keyword evidence="4" id="KW-0963">Cytoplasm</keyword>
<dbReference type="Proteomes" id="UP000242175">
    <property type="component" value="Chromosome large"/>
</dbReference>
<evidence type="ECO:0000313" key="12">
    <source>
        <dbReference type="Proteomes" id="UP000242175"/>
    </source>
</evidence>
<dbReference type="PANTHER" id="PTHR33540:SF2">
    <property type="entry name" value="TRNA THREONYLCARBAMOYLADENOSINE BIOSYNTHESIS PROTEIN TSAE"/>
    <property type="match status" value="1"/>
</dbReference>
<keyword evidence="9" id="KW-0460">Magnesium</keyword>
<keyword evidence="12" id="KW-1185">Reference proteome</keyword>
<reference evidence="11 12" key="1">
    <citation type="journal article" date="2016" name="Int. J. Syst. Evol. Microbiol.">
        <title>Paraphotobacterium marinum gen. nov., sp. nov., a member of the family Vibrionaceae, isolated from surface seawater.</title>
        <authorList>
            <person name="Huang Z."/>
            <person name="Dong C."/>
            <person name="Shao Z."/>
        </authorList>
    </citation>
    <scope>NUCLEOTIDE SEQUENCE [LARGE SCALE GENOMIC DNA]</scope>
    <source>
        <strain evidence="11 12">NSCS20N07D</strain>
    </source>
</reference>
<dbReference type="GO" id="GO:0016740">
    <property type="term" value="F:transferase activity"/>
    <property type="evidence" value="ECO:0007669"/>
    <property type="project" value="UniProtKB-KW"/>
</dbReference>
<dbReference type="InterPro" id="IPR003442">
    <property type="entry name" value="T6A_TsaE"/>
</dbReference>
<evidence type="ECO:0000256" key="10">
    <source>
        <dbReference type="ARBA" id="ARBA00032441"/>
    </source>
</evidence>
<dbReference type="NCBIfam" id="TIGR00150">
    <property type="entry name" value="T6A_YjeE"/>
    <property type="match status" value="1"/>
</dbReference>
<gene>
    <name evidence="11" type="ORF">CF386_04085</name>
</gene>
<dbReference type="PANTHER" id="PTHR33540">
    <property type="entry name" value="TRNA THREONYLCARBAMOYLADENOSINE BIOSYNTHESIS PROTEIN TSAE"/>
    <property type="match status" value="1"/>
</dbReference>
<evidence type="ECO:0000256" key="4">
    <source>
        <dbReference type="ARBA" id="ARBA00022490"/>
    </source>
</evidence>
<dbReference type="GO" id="GO:0046872">
    <property type="term" value="F:metal ion binding"/>
    <property type="evidence" value="ECO:0007669"/>
    <property type="project" value="UniProtKB-KW"/>
</dbReference>
<evidence type="ECO:0000256" key="6">
    <source>
        <dbReference type="ARBA" id="ARBA00022723"/>
    </source>
</evidence>
<protein>
    <recommendedName>
        <fullName evidence="3">tRNA threonylcarbamoyladenosine biosynthesis protein TsaE</fullName>
    </recommendedName>
    <alternativeName>
        <fullName evidence="10">t(6)A37 threonylcarbamoyladenosine biosynthesis protein TsaE</fullName>
    </alternativeName>
</protein>
<evidence type="ECO:0000256" key="2">
    <source>
        <dbReference type="ARBA" id="ARBA00007599"/>
    </source>
</evidence>
<dbReference type="InterPro" id="IPR027417">
    <property type="entry name" value="P-loop_NTPase"/>
</dbReference>
<keyword evidence="6" id="KW-0479">Metal-binding</keyword>
<dbReference type="KEGG" id="pmai:CF386_04085"/>
<dbReference type="OrthoDB" id="9800307at2"/>
<keyword evidence="8" id="KW-0067">ATP-binding</keyword>
<evidence type="ECO:0000256" key="9">
    <source>
        <dbReference type="ARBA" id="ARBA00022842"/>
    </source>
</evidence>
<sequence>MNVLKIETTSESSLYDFGKMLSEYLLPNMTVFLKGDLGAGKTTLSRGVLHGKGHEGKVKSPTYNILENYNFDNFIIYHFDLYRVKDLEELEFMGFRDYFHKDSICLIEWPEIAMNILHEPDLVIDINFKNDNRVLYITSKSKELLSTLTQKIANEN</sequence>
<dbReference type="Pfam" id="PF02367">
    <property type="entry name" value="TsaE"/>
    <property type="match status" value="1"/>
</dbReference>
<evidence type="ECO:0000256" key="7">
    <source>
        <dbReference type="ARBA" id="ARBA00022741"/>
    </source>
</evidence>
<comment type="similarity">
    <text evidence="2">Belongs to the TsaE family.</text>
</comment>
<dbReference type="RefSeq" id="WP_089073164.1">
    <property type="nucleotide sequence ID" value="NZ_CBCSAM010000013.1"/>
</dbReference>